<keyword evidence="1" id="KW-0611">Plant defense</keyword>
<sequence length="112" mass="12548">MEYLNPTKAGIQRQDALLKNLVEELKEKRYFLVLDDVWNEDPNKWSNLLTCLSKLHSARGSVVIVTTRSATVSSITEKRAFPDGSAPIAKDIETIGWEIARKCAGIPLTAKY</sequence>
<dbReference type="Gene3D" id="3.40.50.300">
    <property type="entry name" value="P-loop containing nucleotide triphosphate hydrolases"/>
    <property type="match status" value="1"/>
</dbReference>
<organism evidence="3 4">
    <name type="scientific">Prunus armeniaca</name>
    <name type="common">Apricot</name>
    <name type="synonym">Armeniaca vulgaris</name>
    <dbReference type="NCBI Taxonomy" id="36596"/>
    <lineage>
        <taxon>Eukaryota</taxon>
        <taxon>Viridiplantae</taxon>
        <taxon>Streptophyta</taxon>
        <taxon>Embryophyta</taxon>
        <taxon>Tracheophyta</taxon>
        <taxon>Spermatophyta</taxon>
        <taxon>Magnoliopsida</taxon>
        <taxon>eudicotyledons</taxon>
        <taxon>Gunneridae</taxon>
        <taxon>Pentapetalae</taxon>
        <taxon>rosids</taxon>
        <taxon>fabids</taxon>
        <taxon>Rosales</taxon>
        <taxon>Rosaceae</taxon>
        <taxon>Amygdaloideae</taxon>
        <taxon>Amygdaleae</taxon>
        <taxon>Prunus</taxon>
    </lineage>
</organism>
<dbReference type="AlphaFoldDB" id="A0A6J5TCA8"/>
<name>A0A6J5TCA8_PRUAR</name>
<dbReference type="SUPFAM" id="SSF52540">
    <property type="entry name" value="P-loop containing nucleoside triphosphate hydrolases"/>
    <property type="match status" value="1"/>
</dbReference>
<evidence type="ECO:0000313" key="3">
    <source>
        <dbReference type="EMBL" id="CAB4261490.1"/>
    </source>
</evidence>
<evidence type="ECO:0000313" key="4">
    <source>
        <dbReference type="Proteomes" id="UP000507222"/>
    </source>
</evidence>
<dbReference type="PANTHER" id="PTHR36766:SF70">
    <property type="entry name" value="DISEASE RESISTANCE PROTEIN RGA4"/>
    <property type="match status" value="1"/>
</dbReference>
<dbReference type="PRINTS" id="PR00364">
    <property type="entry name" value="DISEASERSIST"/>
</dbReference>
<evidence type="ECO:0000256" key="1">
    <source>
        <dbReference type="ARBA" id="ARBA00022821"/>
    </source>
</evidence>
<gene>
    <name evidence="3" type="ORF">CURHAP_LOCUS207</name>
</gene>
<dbReference type="EMBL" id="CAEKDK010000001">
    <property type="protein sequence ID" value="CAB4261490.1"/>
    <property type="molecule type" value="Genomic_DNA"/>
</dbReference>
<dbReference type="GO" id="GO:0043531">
    <property type="term" value="F:ADP binding"/>
    <property type="evidence" value="ECO:0007669"/>
    <property type="project" value="InterPro"/>
</dbReference>
<reference evidence="3 4" key="1">
    <citation type="submission" date="2020-05" db="EMBL/GenBank/DDBJ databases">
        <authorList>
            <person name="Campoy J."/>
            <person name="Schneeberger K."/>
            <person name="Spophaly S."/>
        </authorList>
    </citation>
    <scope>NUCLEOTIDE SEQUENCE [LARGE SCALE GENOMIC DNA]</scope>
    <source>
        <strain evidence="3">PruArmRojPasFocal</strain>
    </source>
</reference>
<dbReference type="Proteomes" id="UP000507222">
    <property type="component" value="Unassembled WGS sequence"/>
</dbReference>
<dbReference type="InterPro" id="IPR027417">
    <property type="entry name" value="P-loop_NTPase"/>
</dbReference>
<dbReference type="InterPro" id="IPR002182">
    <property type="entry name" value="NB-ARC"/>
</dbReference>
<accession>A0A6J5TCA8</accession>
<proteinExistence type="predicted"/>
<feature type="domain" description="NB-ARC" evidence="2">
    <location>
        <begin position="12"/>
        <end position="79"/>
    </location>
</feature>
<dbReference type="PANTHER" id="PTHR36766">
    <property type="entry name" value="PLANT BROAD-SPECTRUM MILDEW RESISTANCE PROTEIN RPW8"/>
    <property type="match status" value="1"/>
</dbReference>
<dbReference type="GO" id="GO:0006952">
    <property type="term" value="P:defense response"/>
    <property type="evidence" value="ECO:0007669"/>
    <property type="project" value="UniProtKB-KW"/>
</dbReference>
<protein>
    <recommendedName>
        <fullName evidence="2">NB-ARC domain-containing protein</fullName>
    </recommendedName>
</protein>
<evidence type="ECO:0000259" key="2">
    <source>
        <dbReference type="Pfam" id="PF00931"/>
    </source>
</evidence>
<dbReference type="Pfam" id="PF00931">
    <property type="entry name" value="NB-ARC"/>
    <property type="match status" value="1"/>
</dbReference>